<dbReference type="InterPro" id="IPR032580">
    <property type="entry name" value="SatD"/>
</dbReference>
<evidence type="ECO:0000313" key="2">
    <source>
        <dbReference type="EMBL" id="OBR96712.1"/>
    </source>
</evidence>
<evidence type="ECO:0000313" key="1">
    <source>
        <dbReference type="EMBL" id="OAA94150.1"/>
    </source>
</evidence>
<dbReference type="PATRIC" id="fig|1705578.3.peg.3716"/>
<comment type="caution">
    <text evidence="1">The sequence shown here is derived from an EMBL/GenBank/DDBJ whole genome shotgun (WGS) entry which is preliminary data.</text>
</comment>
<dbReference type="Pfam" id="PF16264">
    <property type="entry name" value="SatD"/>
    <property type="match status" value="1"/>
</dbReference>
<accession>A0A166TVG2</accession>
<reference evidence="1 3" key="1">
    <citation type="journal article" date="2015" name="Biotechnol. Bioeng.">
        <title>Genome sequence and phenotypic characterization of Caulobacter segnis.</title>
        <authorList>
            <person name="Patel S."/>
            <person name="Fletcher B."/>
            <person name="Scott D.C."/>
            <person name="Ely B."/>
        </authorList>
    </citation>
    <scope>NUCLEOTIDE SEQUENCE [LARGE SCALE GENOMIC DNA]</scope>
    <source>
        <strain evidence="1 3">PS02</strain>
    </source>
</reference>
<evidence type="ECO:0008006" key="5">
    <source>
        <dbReference type="Google" id="ProtNLM"/>
    </source>
</evidence>
<dbReference type="AlphaFoldDB" id="A0A166TVG2"/>
<keyword evidence="4" id="KW-1185">Reference proteome</keyword>
<proteinExistence type="predicted"/>
<dbReference type="Proteomes" id="UP000093694">
    <property type="component" value="Unassembled WGS sequence"/>
</dbReference>
<dbReference type="RefSeq" id="WP_013238473.1">
    <property type="nucleotide sequence ID" value="NZ_LITQ01000008.1"/>
</dbReference>
<protein>
    <recommendedName>
        <fullName evidence="5">SatD family (SatD)</fullName>
    </recommendedName>
</protein>
<reference evidence="2 4" key="2">
    <citation type="journal article" date="2016" name="Front. Microbiol.">
        <title>Industrial Acetogenic Biocatalysts: A Comparative Metabolic and Genomic Analysis.</title>
        <authorList>
            <person name="Bengelsdorf F."/>
            <person name="Poehlein A."/>
            <person name="Sonja S."/>
            <person name="Erz C."/>
            <person name="Hummel T."/>
            <person name="Hoffmeister S."/>
            <person name="Daniel R."/>
            <person name="Durre P."/>
        </authorList>
    </citation>
    <scope>NUCLEOTIDE SEQUENCE [LARGE SCALE GENOMIC DNA]</scope>
    <source>
        <strain evidence="2 4">PTA-10522</strain>
    </source>
</reference>
<name>A0A166TVG2_9CLOT</name>
<evidence type="ECO:0000313" key="3">
    <source>
        <dbReference type="Proteomes" id="UP000077384"/>
    </source>
</evidence>
<sequence length="258" mass="30222">MKLYGVVTMDIVDSRNIPNREMLQQKLKKYFGVIHQKYYDSLVSQINFTLGDEWQLITSKPENCYDIIHDFQRLLWQDNVKFYSGIGIGELKTDIYEDTRRMDGSCFIMAREAINIAKQSSKKRTKYIYSKTNKVFFKSIMSYVSVQNHFLKTKGNIPFNEEVAVDVVDCNELISLDDIINVVIENNEILKSRLTRKQKIIYIEYMKHKSYRKIIEKNADKLNETIGGISQKLNSAEYFTIQRNHGMVKLLINLLTSI</sequence>
<dbReference type="Proteomes" id="UP000077384">
    <property type="component" value="Unassembled WGS sequence"/>
</dbReference>
<evidence type="ECO:0000313" key="4">
    <source>
        <dbReference type="Proteomes" id="UP000093694"/>
    </source>
</evidence>
<dbReference type="EMBL" id="LROR01000032">
    <property type="protein sequence ID" value="OBR96712.1"/>
    <property type="molecule type" value="Genomic_DNA"/>
</dbReference>
<gene>
    <name evidence="2" type="ORF">CLCOS_08740</name>
    <name evidence="1" type="ORF">WX73_03720</name>
</gene>
<organism evidence="1 3">
    <name type="scientific">Clostridium coskatii</name>
    <dbReference type="NCBI Taxonomy" id="1705578"/>
    <lineage>
        <taxon>Bacteria</taxon>
        <taxon>Bacillati</taxon>
        <taxon>Bacillota</taxon>
        <taxon>Clostridia</taxon>
        <taxon>Eubacteriales</taxon>
        <taxon>Clostridiaceae</taxon>
        <taxon>Clostridium</taxon>
    </lineage>
</organism>
<dbReference type="EMBL" id="LITQ01000008">
    <property type="protein sequence ID" value="OAA94150.1"/>
    <property type="molecule type" value="Genomic_DNA"/>
</dbReference>